<dbReference type="PANTHER" id="PTHR10150">
    <property type="entry name" value="DNA REPAIR ENDONUCLEASE XPF"/>
    <property type="match status" value="1"/>
</dbReference>
<feature type="region of interest" description="Disordered" evidence="4">
    <location>
        <begin position="1155"/>
        <end position="1228"/>
    </location>
</feature>
<evidence type="ECO:0000256" key="2">
    <source>
        <dbReference type="ARBA" id="ARBA00022801"/>
    </source>
</evidence>
<dbReference type="GO" id="GO:0000110">
    <property type="term" value="C:nucleotide-excision repair factor 1 complex"/>
    <property type="evidence" value="ECO:0007669"/>
    <property type="project" value="TreeGrafter"/>
</dbReference>
<feature type="compositionally biased region" description="Pro residues" evidence="4">
    <location>
        <begin position="1061"/>
        <end position="1076"/>
    </location>
</feature>
<feature type="region of interest" description="Disordered" evidence="4">
    <location>
        <begin position="538"/>
        <end position="561"/>
    </location>
</feature>
<organism evidence="5 6">
    <name type="scientific">Colocasia esculenta</name>
    <name type="common">Wild taro</name>
    <name type="synonym">Arum esculentum</name>
    <dbReference type="NCBI Taxonomy" id="4460"/>
    <lineage>
        <taxon>Eukaryota</taxon>
        <taxon>Viridiplantae</taxon>
        <taxon>Streptophyta</taxon>
        <taxon>Embryophyta</taxon>
        <taxon>Tracheophyta</taxon>
        <taxon>Spermatophyta</taxon>
        <taxon>Magnoliopsida</taxon>
        <taxon>Liliopsida</taxon>
        <taxon>Araceae</taxon>
        <taxon>Aroideae</taxon>
        <taxon>Colocasieae</taxon>
        <taxon>Colocasia</taxon>
    </lineage>
</organism>
<protein>
    <recommendedName>
        <fullName evidence="7">DNA repair endonuclease UVH1</fullName>
    </recommendedName>
</protein>
<feature type="compositionally biased region" description="Polar residues" evidence="4">
    <location>
        <begin position="1100"/>
        <end position="1115"/>
    </location>
</feature>
<proteinExistence type="predicted"/>
<evidence type="ECO:0000313" key="6">
    <source>
        <dbReference type="Proteomes" id="UP000652761"/>
    </source>
</evidence>
<evidence type="ECO:0000313" key="5">
    <source>
        <dbReference type="EMBL" id="MQL99977.1"/>
    </source>
</evidence>
<keyword evidence="2" id="KW-0378">Hydrolase</keyword>
<feature type="compositionally biased region" description="Low complexity" evidence="4">
    <location>
        <begin position="900"/>
        <end position="927"/>
    </location>
</feature>
<feature type="region of interest" description="Disordered" evidence="4">
    <location>
        <begin position="595"/>
        <end position="620"/>
    </location>
</feature>
<dbReference type="Proteomes" id="UP000652761">
    <property type="component" value="Unassembled WGS sequence"/>
</dbReference>
<dbReference type="SUPFAM" id="SSF52980">
    <property type="entry name" value="Restriction endonuclease-like"/>
    <property type="match status" value="1"/>
</dbReference>
<dbReference type="InterPro" id="IPR011335">
    <property type="entry name" value="Restrct_endonuc-II-like"/>
</dbReference>
<dbReference type="OrthoDB" id="361020at2759"/>
<evidence type="ECO:0000256" key="3">
    <source>
        <dbReference type="ARBA" id="ARBA00023204"/>
    </source>
</evidence>
<name>A0A843VZS6_COLES</name>
<dbReference type="GO" id="GO:0000724">
    <property type="term" value="P:double-strand break repair via homologous recombination"/>
    <property type="evidence" value="ECO:0007669"/>
    <property type="project" value="TreeGrafter"/>
</dbReference>
<dbReference type="PANTHER" id="PTHR10150:SF0">
    <property type="entry name" value="DNA REPAIR ENDONUCLEASE XPF"/>
    <property type="match status" value="1"/>
</dbReference>
<feature type="region of interest" description="Disordered" evidence="4">
    <location>
        <begin position="1454"/>
        <end position="1475"/>
    </location>
</feature>
<keyword evidence="1" id="KW-0227">DNA damage</keyword>
<dbReference type="GO" id="GO:0003697">
    <property type="term" value="F:single-stranded DNA binding"/>
    <property type="evidence" value="ECO:0007669"/>
    <property type="project" value="TreeGrafter"/>
</dbReference>
<feature type="region of interest" description="Disordered" evidence="4">
    <location>
        <begin position="1036"/>
        <end position="1142"/>
    </location>
</feature>
<reference evidence="5" key="1">
    <citation type="submission" date="2017-07" db="EMBL/GenBank/DDBJ databases">
        <title>Taro Niue Genome Assembly and Annotation.</title>
        <authorList>
            <person name="Atibalentja N."/>
            <person name="Keating K."/>
            <person name="Fields C.J."/>
        </authorList>
    </citation>
    <scope>NUCLEOTIDE SEQUENCE</scope>
    <source>
        <strain evidence="5">Niue_2</strain>
        <tissue evidence="5">Leaf</tissue>
    </source>
</reference>
<accession>A0A843VZS6</accession>
<evidence type="ECO:0000256" key="1">
    <source>
        <dbReference type="ARBA" id="ARBA00022763"/>
    </source>
</evidence>
<evidence type="ECO:0008006" key="7">
    <source>
        <dbReference type="Google" id="ProtNLM"/>
    </source>
</evidence>
<evidence type="ECO:0000256" key="4">
    <source>
        <dbReference type="SAM" id="MobiDB-lite"/>
    </source>
</evidence>
<feature type="compositionally biased region" description="Basic residues" evidence="4">
    <location>
        <begin position="981"/>
        <end position="994"/>
    </location>
</feature>
<keyword evidence="6" id="KW-1185">Reference proteome</keyword>
<dbReference type="GO" id="GO:0003684">
    <property type="term" value="F:damaged DNA binding"/>
    <property type="evidence" value="ECO:0007669"/>
    <property type="project" value="TreeGrafter"/>
</dbReference>
<dbReference type="EMBL" id="NMUH01002438">
    <property type="protein sequence ID" value="MQL99977.1"/>
    <property type="molecule type" value="Genomic_DNA"/>
</dbReference>
<gene>
    <name evidence="5" type="ORF">Taro_032724</name>
</gene>
<feature type="compositionally biased region" description="Basic and acidic residues" evidence="4">
    <location>
        <begin position="1040"/>
        <end position="1052"/>
    </location>
</feature>
<feature type="region of interest" description="Disordered" evidence="4">
    <location>
        <begin position="871"/>
        <end position="994"/>
    </location>
</feature>
<comment type="caution">
    <text evidence="5">The sequence shown here is derived from an EMBL/GenBank/DDBJ whole genome shotgun (WGS) entry which is preliminary data.</text>
</comment>
<dbReference type="GO" id="GO:0000712">
    <property type="term" value="P:resolution of meiotic recombination intermediates"/>
    <property type="evidence" value="ECO:0007669"/>
    <property type="project" value="TreeGrafter"/>
</dbReference>
<sequence length="1475" mass="161328">MLAFQEQIVSELLDDPGGGLVVVSSGLPLQTLVSALLLLHAPSQGTLLILSASDPQKSSIIHSLRRSLIRQDQPPAVPSPIPADIPGDMPSHHRVSLYTSGAAFFVSPRILIADLLTARCPPSAVAGLVILNAHRLSNTSTESFIVRVLRSANRGAYVRAFSDSAQAMVAGFAKAERTMRWLGVRRLHLWPRFQVQVSADLETNPPEVVDVRVPMTGAMRGIQGAVVGAMDACLKELRRTNKVDVEDLTVENGLFKSFDEIVRRQLDPIWHTLGKKTKQLVADLRTLRKLADYLVRYDAVIYLKYLDTLRVSEGVRSVWIFADSSHKIFEFAKKRVYQELLEEIEGERRNQAVSRDDEVEIANDDSGIILVACKDERSCMQLEDVIEKGSTQWGEMALETILSAYLVEPMLTAQMMLILPSPITKCQHGVAVCGGTSANAAISKGELSLLFHPGKLVMQEEWEKYLLGKAELLGLHKRNKKISRDPKGFGVLNGEVPVGAGENTGASSINQLENDALLAAASEISNLTKDEAIAGSTSKVETGLRRPRKGRGWGRGRGKTRKCTGKVLTSCGRNKVTVESEGTEDIPMHEKSCIEGAGDSQENTSAGAHEPRTAFQKHTNLSTDRVLKDSKPLPPVQFYALESNQSILDIMKPSVIIVYHPDMRFVREVEIYKAENPSKKLKVYFLFYEDSTEAQKFEAGIQRENGAFESLIRQKSLMMIPVDQDGRCAGFSASSEPQSLISQNLVTRKAGGRTSSEKEMQVIVDMREFMSSLPNVLHQKGMRIIPVTLEVETMVRYYQIPVLLIEFAQDKSFSFQSNPPFSLLPLPAIPLSRRSLSLCSHNAGLLCRPPPPRPDPGAGLHGSAGLSSFCLRKPLRRSPPPRAPPSQQSSRAPRRERRASTSSPSRPSCPAIRRSAGPFFPPALFALGPPPCPPTSAPDRPHRQRPSTPAPVHPRTHCRTTRRGQLLRADRLGLHSPAANHRSRRRGPAQRPGHRHCRAIFLASAQVPLPASPTPRPDLRSAEALKASRDVAFRQVRVPARQELRADPRQPEAARAAGPAPTTPPRAPRVRAPPVPSSRHRPPRASSGKPRRRDPLVPTTPHQRGPTLSSRSRPSTLHRLCGVSRSAPSWGPSSASDEQKTVGDHRALDFQPVANLSCTQPPAPPVRSGHAVQASSTCQRPPPSCRTSEAAGLCPPHLSIQPGTDLATPATARPHPCSQTSPAAHARGTRHLAAPPLSAMGTRRGPSIALTLAPGAPSSKHHPGLLLPVTAKQRPCPAHPCTSAAKPPDPVLDIKCGEQEQVAIYEPDAILADNYEVKMQVRSELQDLHNDQVMSQNMLSEASSLVSDSTVCTKFEIDDTWDPELFSLSGLQSISYSVFTEDRPTGSSSTAVVDSEFTLEDFDVVWLDFREAHIGRQLEICDIVIRMAYFTHILVVHATAEIFASLKANQDEPDESKAMRVGVPSDDGIVENDVR</sequence>
<feature type="compositionally biased region" description="Basic residues" evidence="4">
    <location>
        <begin position="545"/>
        <end position="561"/>
    </location>
</feature>
<dbReference type="GO" id="GO:0000014">
    <property type="term" value="F:single-stranded DNA endodeoxyribonuclease activity"/>
    <property type="evidence" value="ECO:0007669"/>
    <property type="project" value="TreeGrafter"/>
</dbReference>
<keyword evidence="3" id="KW-0234">DNA repair</keyword>
<dbReference type="GO" id="GO:1901255">
    <property type="term" value="P:nucleotide-excision repair involved in interstrand cross-link repair"/>
    <property type="evidence" value="ECO:0007669"/>
    <property type="project" value="TreeGrafter"/>
</dbReference>